<evidence type="ECO:0000313" key="8">
    <source>
        <dbReference type="Proteomes" id="UP001185012"/>
    </source>
</evidence>
<reference evidence="7 8" key="1">
    <citation type="submission" date="2023-07" db="EMBL/GenBank/DDBJ databases">
        <title>Genomic Encyclopedia of Type Strains, Phase IV (KMG-IV): sequencing the most valuable type-strain genomes for metagenomic binning, comparative biology and taxonomic classification.</title>
        <authorList>
            <person name="Goeker M."/>
        </authorList>
    </citation>
    <scope>NUCLEOTIDE SEQUENCE [LARGE SCALE GENOMIC DNA]</scope>
    <source>
        <strain evidence="7 8">DSM 45903</strain>
    </source>
</reference>
<sequence>MKDLTFFVKDDYAREPIPLSERRGWIAIAFVWFAAATDMVAVLIGSILAEGQTVLNALIAVLIANIILGVIGGLCCYVGGATRLSTGMITRFVFGEWGSRLITALIVISFFFMFGVDVGLFGEMFQFLLLEVVGIELTVSWAAFIGGLLMTITATVGYIAIERLSLVAFPLMLFLMAGLMGAVLGSEKKKEWLTTLPDAGITMSMGSAISFVLASWIIIVVISPDIARWAKTKKDAFLSGFFGFLIGNSVMISLSVILFRITGATDIVDIFLALGWGMFAILIIILAQWTTNDNFLYTSGLGLATLFRNVPKYVLTLIIGFLGSCLAYMQLQDYFMVFTALSGALLAPITAIYLVDFFLLNRNRFAFSFIQQKKLPPFYWKAFVSWGIASAIGLMTVPVEEGGVEWFQLTGASSLDAFIIAAALHWLLGIIGNRLFTPQPKEEETAHA</sequence>
<keyword evidence="8" id="KW-1185">Reference proteome</keyword>
<evidence type="ECO:0000256" key="6">
    <source>
        <dbReference type="SAM" id="Phobius"/>
    </source>
</evidence>
<evidence type="ECO:0000256" key="2">
    <source>
        <dbReference type="ARBA" id="ARBA00008974"/>
    </source>
</evidence>
<feature type="transmembrane region" description="Helical" evidence="6">
    <location>
        <begin position="101"/>
        <end position="121"/>
    </location>
</feature>
<gene>
    <name evidence="7" type="ORF">JOE21_000438</name>
</gene>
<evidence type="ECO:0000256" key="3">
    <source>
        <dbReference type="ARBA" id="ARBA00022692"/>
    </source>
</evidence>
<evidence type="ECO:0000256" key="5">
    <source>
        <dbReference type="ARBA" id="ARBA00023136"/>
    </source>
</evidence>
<feature type="transmembrane region" description="Helical" evidence="6">
    <location>
        <begin position="236"/>
        <end position="261"/>
    </location>
</feature>
<feature type="transmembrane region" description="Helical" evidence="6">
    <location>
        <begin position="205"/>
        <end position="224"/>
    </location>
</feature>
<feature type="transmembrane region" description="Helical" evidence="6">
    <location>
        <begin position="417"/>
        <end position="436"/>
    </location>
</feature>
<dbReference type="Proteomes" id="UP001185012">
    <property type="component" value="Unassembled WGS sequence"/>
</dbReference>
<dbReference type="EMBL" id="JAVDQG010000001">
    <property type="protein sequence ID" value="MDR6224450.1"/>
    <property type="molecule type" value="Genomic_DNA"/>
</dbReference>
<dbReference type="CDD" id="cd11484">
    <property type="entry name" value="SLC-NCS1sbd_CobB-like"/>
    <property type="match status" value="1"/>
</dbReference>
<comment type="subcellular location">
    <subcellularLocation>
        <location evidence="1">Membrane</location>
        <topology evidence="1">Multi-pass membrane protein</topology>
    </subcellularLocation>
</comment>
<feature type="transmembrane region" description="Helical" evidence="6">
    <location>
        <begin position="166"/>
        <end position="185"/>
    </location>
</feature>
<name>A0ABU1II54_9BACL</name>
<organism evidence="7 8">
    <name type="scientific">Desmospora profundinema</name>
    <dbReference type="NCBI Taxonomy" id="1571184"/>
    <lineage>
        <taxon>Bacteria</taxon>
        <taxon>Bacillati</taxon>
        <taxon>Bacillota</taxon>
        <taxon>Bacilli</taxon>
        <taxon>Bacillales</taxon>
        <taxon>Thermoactinomycetaceae</taxon>
        <taxon>Desmospora</taxon>
    </lineage>
</organism>
<dbReference type="PANTHER" id="PTHR30569">
    <property type="entry name" value="CYTOSINE TRANSPORTER CODB"/>
    <property type="match status" value="1"/>
</dbReference>
<evidence type="ECO:0000313" key="7">
    <source>
        <dbReference type="EMBL" id="MDR6224450.1"/>
    </source>
</evidence>
<dbReference type="Pfam" id="PF02133">
    <property type="entry name" value="Transp_cyt_pur"/>
    <property type="match status" value="1"/>
</dbReference>
<dbReference type="PANTHER" id="PTHR30569:SF0">
    <property type="entry name" value="CYTOSINE PERMEASE"/>
    <property type="match status" value="1"/>
</dbReference>
<comment type="similarity">
    <text evidence="2">Belongs to the purine-cytosine permease (2.A.39) family.</text>
</comment>
<feature type="transmembrane region" description="Helical" evidence="6">
    <location>
        <begin position="141"/>
        <end position="161"/>
    </location>
</feature>
<accession>A0ABU1II54</accession>
<keyword evidence="4 6" id="KW-1133">Transmembrane helix</keyword>
<feature type="transmembrane region" description="Helical" evidence="6">
    <location>
        <begin position="54"/>
        <end position="80"/>
    </location>
</feature>
<comment type="caution">
    <text evidence="7">The sequence shown here is derived from an EMBL/GenBank/DDBJ whole genome shotgun (WGS) entry which is preliminary data.</text>
</comment>
<keyword evidence="5 6" id="KW-0472">Membrane</keyword>
<dbReference type="Gene3D" id="1.10.4160.10">
    <property type="entry name" value="Hydantoin permease"/>
    <property type="match status" value="1"/>
</dbReference>
<feature type="transmembrane region" description="Helical" evidence="6">
    <location>
        <begin position="24"/>
        <end position="48"/>
    </location>
</feature>
<proteinExistence type="inferred from homology"/>
<evidence type="ECO:0000256" key="4">
    <source>
        <dbReference type="ARBA" id="ARBA00022989"/>
    </source>
</evidence>
<dbReference type="InterPro" id="IPR001248">
    <property type="entry name" value="Pur-cyt_permease"/>
</dbReference>
<protein>
    <submittedName>
        <fullName evidence="7">Cytosine permease</fullName>
    </submittedName>
</protein>
<feature type="transmembrane region" description="Helical" evidence="6">
    <location>
        <begin position="378"/>
        <end position="397"/>
    </location>
</feature>
<feature type="transmembrane region" description="Helical" evidence="6">
    <location>
        <begin position="310"/>
        <end position="329"/>
    </location>
</feature>
<dbReference type="RefSeq" id="WP_309861805.1">
    <property type="nucleotide sequence ID" value="NZ_JAVDQG010000001.1"/>
</dbReference>
<keyword evidence="3 6" id="KW-0812">Transmembrane</keyword>
<dbReference type="InterPro" id="IPR030191">
    <property type="entry name" value="CodB"/>
</dbReference>
<feature type="transmembrane region" description="Helical" evidence="6">
    <location>
        <begin position="335"/>
        <end position="358"/>
    </location>
</feature>
<evidence type="ECO:0000256" key="1">
    <source>
        <dbReference type="ARBA" id="ARBA00004141"/>
    </source>
</evidence>
<feature type="transmembrane region" description="Helical" evidence="6">
    <location>
        <begin position="267"/>
        <end position="289"/>
    </location>
</feature>